<dbReference type="PANTHER" id="PTHR30055:SF146">
    <property type="entry name" value="HTH-TYPE TRANSCRIPTIONAL DUAL REGULATOR CECR"/>
    <property type="match status" value="1"/>
</dbReference>
<evidence type="ECO:0000256" key="3">
    <source>
        <dbReference type="ARBA" id="ARBA00023163"/>
    </source>
</evidence>
<keyword evidence="1" id="KW-0805">Transcription regulation</keyword>
<sequence>MSGMTSDAPSPRKPLDEARQRRLLEAALTVFLRYGFRKTSMDEVARAAQVSRQGLYLHFATKEELFRATVEYTLENSLAAATAALGDASLRLEARLVRAFDEVTGRHVGMMGAGASDLLEAGGEIIGPMLARHEELFLEAVAKTLRTSGLLAAYKTAGLTARQLADTLYATSRGLKHSSANREAFVAGMTVAVRAMCAPLEESA</sequence>
<evidence type="ECO:0000256" key="2">
    <source>
        <dbReference type="ARBA" id="ARBA00023125"/>
    </source>
</evidence>
<proteinExistence type="predicted"/>
<feature type="domain" description="HTH tetR-type" evidence="5">
    <location>
        <begin position="17"/>
        <end position="77"/>
    </location>
</feature>
<dbReference type="PRINTS" id="PR00455">
    <property type="entry name" value="HTHTETR"/>
</dbReference>
<dbReference type="GO" id="GO:0003700">
    <property type="term" value="F:DNA-binding transcription factor activity"/>
    <property type="evidence" value="ECO:0007669"/>
    <property type="project" value="TreeGrafter"/>
</dbReference>
<evidence type="ECO:0000259" key="5">
    <source>
        <dbReference type="PROSITE" id="PS50977"/>
    </source>
</evidence>
<gene>
    <name evidence="6" type="ORF">DB31_0089</name>
</gene>
<dbReference type="Pfam" id="PF00440">
    <property type="entry name" value="TetR_N"/>
    <property type="match status" value="1"/>
</dbReference>
<keyword evidence="3" id="KW-0804">Transcription</keyword>
<evidence type="ECO:0000313" key="7">
    <source>
        <dbReference type="Proteomes" id="UP000028725"/>
    </source>
</evidence>
<comment type="caution">
    <text evidence="6">The sequence shown here is derived from an EMBL/GenBank/DDBJ whole genome shotgun (WGS) entry which is preliminary data.</text>
</comment>
<keyword evidence="2 4" id="KW-0238">DNA-binding</keyword>
<dbReference type="STRING" id="394096.DB31_0089"/>
<dbReference type="PROSITE" id="PS50977">
    <property type="entry name" value="HTH_TETR_2"/>
    <property type="match status" value="1"/>
</dbReference>
<accession>A0A085WVW5</accession>
<organism evidence="6 7">
    <name type="scientific">Hyalangium minutum</name>
    <dbReference type="NCBI Taxonomy" id="394096"/>
    <lineage>
        <taxon>Bacteria</taxon>
        <taxon>Pseudomonadati</taxon>
        <taxon>Myxococcota</taxon>
        <taxon>Myxococcia</taxon>
        <taxon>Myxococcales</taxon>
        <taxon>Cystobacterineae</taxon>
        <taxon>Archangiaceae</taxon>
        <taxon>Hyalangium</taxon>
    </lineage>
</organism>
<dbReference type="GO" id="GO:0000976">
    <property type="term" value="F:transcription cis-regulatory region binding"/>
    <property type="evidence" value="ECO:0007669"/>
    <property type="project" value="TreeGrafter"/>
</dbReference>
<dbReference type="InterPro" id="IPR009057">
    <property type="entry name" value="Homeodomain-like_sf"/>
</dbReference>
<dbReference type="PANTHER" id="PTHR30055">
    <property type="entry name" value="HTH-TYPE TRANSCRIPTIONAL REGULATOR RUTR"/>
    <property type="match status" value="1"/>
</dbReference>
<dbReference type="InterPro" id="IPR001647">
    <property type="entry name" value="HTH_TetR"/>
</dbReference>
<keyword evidence="7" id="KW-1185">Reference proteome</keyword>
<dbReference type="Proteomes" id="UP000028725">
    <property type="component" value="Unassembled WGS sequence"/>
</dbReference>
<reference evidence="6 7" key="1">
    <citation type="submission" date="2014-04" db="EMBL/GenBank/DDBJ databases">
        <title>Genome assembly of Hyalangium minutum DSM 14724.</title>
        <authorList>
            <person name="Sharma G."/>
            <person name="Subramanian S."/>
        </authorList>
    </citation>
    <scope>NUCLEOTIDE SEQUENCE [LARGE SCALE GENOMIC DNA]</scope>
    <source>
        <strain evidence="6 7">DSM 14724</strain>
    </source>
</reference>
<feature type="DNA-binding region" description="H-T-H motif" evidence="4">
    <location>
        <begin position="40"/>
        <end position="59"/>
    </location>
</feature>
<dbReference type="SUPFAM" id="SSF46689">
    <property type="entry name" value="Homeodomain-like"/>
    <property type="match status" value="1"/>
</dbReference>
<evidence type="ECO:0000313" key="6">
    <source>
        <dbReference type="EMBL" id="KFE71828.1"/>
    </source>
</evidence>
<name>A0A085WVW5_9BACT</name>
<evidence type="ECO:0000256" key="4">
    <source>
        <dbReference type="PROSITE-ProRule" id="PRU00335"/>
    </source>
</evidence>
<protein>
    <submittedName>
        <fullName evidence="6">Transcriptional regulator, TetR family protein</fullName>
    </submittedName>
</protein>
<dbReference type="EMBL" id="JMCB01000001">
    <property type="protein sequence ID" value="KFE71828.1"/>
    <property type="molecule type" value="Genomic_DNA"/>
</dbReference>
<dbReference type="FunFam" id="1.10.10.60:FF:000141">
    <property type="entry name" value="TetR family transcriptional regulator"/>
    <property type="match status" value="1"/>
</dbReference>
<dbReference type="Gene3D" id="1.10.357.10">
    <property type="entry name" value="Tetracycline Repressor, domain 2"/>
    <property type="match status" value="1"/>
</dbReference>
<dbReference type="InterPro" id="IPR050109">
    <property type="entry name" value="HTH-type_TetR-like_transc_reg"/>
</dbReference>
<dbReference type="AlphaFoldDB" id="A0A085WVW5"/>
<evidence type="ECO:0000256" key="1">
    <source>
        <dbReference type="ARBA" id="ARBA00023015"/>
    </source>
</evidence>
<dbReference type="PATRIC" id="fig|394096.3.peg.87"/>